<evidence type="ECO:0000259" key="1">
    <source>
        <dbReference type="Pfam" id="PF24035"/>
    </source>
</evidence>
<dbReference type="RefSeq" id="WP_250142290.1">
    <property type="nucleotide sequence ID" value="NZ_JALIQP010000006.1"/>
</dbReference>
<gene>
    <name evidence="2" type="ORF">ACFO5R_07025</name>
</gene>
<dbReference type="Proteomes" id="UP001595898">
    <property type="component" value="Unassembled WGS sequence"/>
</dbReference>
<proteinExistence type="predicted"/>
<dbReference type="Gene3D" id="1.10.10.10">
    <property type="entry name" value="Winged helix-like DNA-binding domain superfamily/Winged helix DNA-binding domain"/>
    <property type="match status" value="1"/>
</dbReference>
<dbReference type="InterPro" id="IPR055768">
    <property type="entry name" value="DUF7344"/>
</dbReference>
<feature type="domain" description="DUF7344" evidence="1">
    <location>
        <begin position="21"/>
        <end position="97"/>
    </location>
</feature>
<dbReference type="Pfam" id="PF24035">
    <property type="entry name" value="DUF7344"/>
    <property type="match status" value="2"/>
</dbReference>
<dbReference type="InterPro" id="IPR036388">
    <property type="entry name" value="WH-like_DNA-bd_sf"/>
</dbReference>
<dbReference type="EMBL" id="JBHSFA010000003">
    <property type="protein sequence ID" value="MFC4541676.1"/>
    <property type="molecule type" value="Genomic_DNA"/>
</dbReference>
<comment type="caution">
    <text evidence="2">The sequence shown here is derived from an EMBL/GenBank/DDBJ whole genome shotgun (WGS) entry which is preliminary data.</text>
</comment>
<protein>
    <recommendedName>
        <fullName evidence="1">DUF7344 domain-containing protein</fullName>
    </recommendedName>
</protein>
<feature type="domain" description="DUF7344" evidence="1">
    <location>
        <begin position="125"/>
        <end position="203"/>
    </location>
</feature>
<name>A0ABD5PMH7_9EURY</name>
<dbReference type="AlphaFoldDB" id="A0ABD5PMH7"/>
<sequence>MTTTSSLDRSTAALDSLCQSLASDRRRAILRLVPDPSSDGIEKADLATRLVAVTNDKPPGAVTDDERRRSEIELAHHDLPALQDGGLIATREDGAVVATDHPAVDENGIDDALAERSDADCDAVFEALADARRRTVLSVLENERGSLSARSLARSVAAREIGASERSVPSDRVDRVLASLVHVHLPTLADAGLVAYDDSAGRVGYEGHPLLRTGLIDLGRDTETTDEEAIDAVTEFAVLAPTGD</sequence>
<reference evidence="2 3" key="1">
    <citation type="journal article" date="2019" name="Int. J. Syst. Evol. Microbiol.">
        <title>The Global Catalogue of Microorganisms (GCM) 10K type strain sequencing project: providing services to taxonomists for standard genome sequencing and annotation.</title>
        <authorList>
            <consortium name="The Broad Institute Genomics Platform"/>
            <consortium name="The Broad Institute Genome Sequencing Center for Infectious Disease"/>
            <person name="Wu L."/>
            <person name="Ma J."/>
        </authorList>
    </citation>
    <scope>NUCLEOTIDE SEQUENCE [LARGE SCALE GENOMIC DNA]</scope>
    <source>
        <strain evidence="2 3">WLHS5</strain>
    </source>
</reference>
<organism evidence="2 3">
    <name type="scientific">Halosolutus amylolyticus</name>
    <dbReference type="NCBI Taxonomy" id="2932267"/>
    <lineage>
        <taxon>Archaea</taxon>
        <taxon>Methanobacteriati</taxon>
        <taxon>Methanobacteriota</taxon>
        <taxon>Stenosarchaea group</taxon>
        <taxon>Halobacteria</taxon>
        <taxon>Halobacteriales</taxon>
        <taxon>Natrialbaceae</taxon>
        <taxon>Halosolutus</taxon>
    </lineage>
</organism>
<evidence type="ECO:0000313" key="3">
    <source>
        <dbReference type="Proteomes" id="UP001595898"/>
    </source>
</evidence>
<evidence type="ECO:0000313" key="2">
    <source>
        <dbReference type="EMBL" id="MFC4541676.1"/>
    </source>
</evidence>
<keyword evidence="3" id="KW-1185">Reference proteome</keyword>
<accession>A0ABD5PMH7</accession>